<evidence type="ECO:0000256" key="1">
    <source>
        <dbReference type="ARBA" id="ARBA00023015"/>
    </source>
</evidence>
<feature type="domain" description="IclR-ED" evidence="6">
    <location>
        <begin position="70"/>
        <end position="253"/>
    </location>
</feature>
<dbReference type="GO" id="GO:0003700">
    <property type="term" value="F:DNA-binding transcription factor activity"/>
    <property type="evidence" value="ECO:0007669"/>
    <property type="project" value="TreeGrafter"/>
</dbReference>
<evidence type="ECO:0000256" key="4">
    <source>
        <dbReference type="SAM" id="MobiDB-lite"/>
    </source>
</evidence>
<dbReference type="Pfam" id="PF09339">
    <property type="entry name" value="HTH_IclR"/>
    <property type="match status" value="2"/>
</dbReference>
<dbReference type="GO" id="GO:0045892">
    <property type="term" value="P:negative regulation of DNA-templated transcription"/>
    <property type="evidence" value="ECO:0007669"/>
    <property type="project" value="TreeGrafter"/>
</dbReference>
<dbReference type="SUPFAM" id="SSF46785">
    <property type="entry name" value="Winged helix' DNA-binding domain"/>
    <property type="match status" value="2"/>
</dbReference>
<sequence length="531" mass="56904">MNDPRFASSLAHGMSVLDAFRDAADGLTNKQLAQRSGLSTASISRLCVTHVDHGMLRFDAAAGRYWIGPGALTLAYPFLARLGLRRVARLPMARLAAALGGTISLVMRDRTQMVYVETCWANRPRSFRPDVGAVLPMLQTAAGRAWLASAEAAERDEVLAQLQAASPTALRKWRPQVAQAASDLQKQGFCVSPGHWLPDVHAVAIPLGIDFSGHRMVLNCGVPAARAQEGRLLGKIGPELRQLAAQIEQEWRSAPQATEPGVVARGPSRHVQPPPSRVRCAPDSAQTLGRGLDVLACFTPDQPVLGNAALARQAGVSPQTMVRLTYTLVQLGLLQRSRHAAGYSLAVGCVALAYPMLANLRMRTLARPGMMALSKQLGGAVSLGLQHRLGMVYVETAWRTDGRYLPPDTGAVMPMLATAMGRAWLAQAAASERQALLNQIDVLDPAMAARFGAEVPKALKQYDKHGYCSSRDFRPDIEAIAVAFSRPCGGVRFVMNCGIHAPKPLSAAQRTGIGSALMELVAGLEEKCIGL</sequence>
<evidence type="ECO:0000259" key="5">
    <source>
        <dbReference type="PROSITE" id="PS51077"/>
    </source>
</evidence>
<evidence type="ECO:0000313" key="7">
    <source>
        <dbReference type="EMBL" id="QKV54715.1"/>
    </source>
</evidence>
<dbReference type="InterPro" id="IPR005471">
    <property type="entry name" value="Tscrpt_reg_IclR_N"/>
</dbReference>
<dbReference type="PANTHER" id="PTHR30136">
    <property type="entry name" value="HELIX-TURN-HELIX TRANSCRIPTIONAL REGULATOR, ICLR FAMILY"/>
    <property type="match status" value="1"/>
</dbReference>
<keyword evidence="2" id="KW-0238">DNA-binding</keyword>
<dbReference type="PROSITE" id="PS51078">
    <property type="entry name" value="ICLR_ED"/>
    <property type="match status" value="2"/>
</dbReference>
<dbReference type="InterPro" id="IPR036390">
    <property type="entry name" value="WH_DNA-bd_sf"/>
</dbReference>
<feature type="domain" description="HTH iclR-type" evidence="5">
    <location>
        <begin position="7"/>
        <end position="69"/>
    </location>
</feature>
<organism evidence="7 8">
    <name type="scientific">Comamonas antarctica</name>
    <dbReference type="NCBI Taxonomy" id="2743470"/>
    <lineage>
        <taxon>Bacteria</taxon>
        <taxon>Pseudomonadati</taxon>
        <taxon>Pseudomonadota</taxon>
        <taxon>Betaproteobacteria</taxon>
        <taxon>Burkholderiales</taxon>
        <taxon>Comamonadaceae</taxon>
        <taxon>Comamonas</taxon>
    </lineage>
</organism>
<dbReference type="Gene3D" id="1.10.10.10">
    <property type="entry name" value="Winged helix-like DNA-binding domain superfamily/Winged helix DNA-binding domain"/>
    <property type="match status" value="2"/>
</dbReference>
<keyword evidence="8" id="KW-1185">Reference proteome</keyword>
<dbReference type="SMART" id="SM00346">
    <property type="entry name" value="HTH_ICLR"/>
    <property type="match status" value="2"/>
</dbReference>
<dbReference type="Pfam" id="PF01614">
    <property type="entry name" value="IclR_C"/>
    <property type="match status" value="2"/>
</dbReference>
<keyword evidence="1" id="KW-0805">Transcription regulation</keyword>
<gene>
    <name evidence="7" type="ORF">HUK68_18450</name>
</gene>
<proteinExistence type="predicted"/>
<feature type="domain" description="HTH iclR-type" evidence="5">
    <location>
        <begin position="285"/>
        <end position="347"/>
    </location>
</feature>
<dbReference type="InterPro" id="IPR029016">
    <property type="entry name" value="GAF-like_dom_sf"/>
</dbReference>
<dbReference type="InterPro" id="IPR014757">
    <property type="entry name" value="Tscrpt_reg_IclR_C"/>
</dbReference>
<dbReference type="AlphaFoldDB" id="A0A6N1XA25"/>
<keyword evidence="3" id="KW-0804">Transcription</keyword>
<dbReference type="PROSITE" id="PS51077">
    <property type="entry name" value="HTH_ICLR"/>
    <property type="match status" value="2"/>
</dbReference>
<feature type="domain" description="IclR-ED" evidence="6">
    <location>
        <begin position="348"/>
        <end position="531"/>
    </location>
</feature>
<evidence type="ECO:0000259" key="6">
    <source>
        <dbReference type="PROSITE" id="PS51078"/>
    </source>
</evidence>
<name>A0A6N1XA25_9BURK</name>
<dbReference type="KEGG" id="aant:HUK68_18450"/>
<dbReference type="Proteomes" id="UP000509579">
    <property type="component" value="Chromosome"/>
</dbReference>
<dbReference type="PANTHER" id="PTHR30136:SF33">
    <property type="entry name" value="TRANSCRIPTIONAL REGULATORY PROTEIN"/>
    <property type="match status" value="1"/>
</dbReference>
<dbReference type="RefSeq" id="WP_175505512.1">
    <property type="nucleotide sequence ID" value="NZ_CAURQT010000006.1"/>
</dbReference>
<evidence type="ECO:0000256" key="3">
    <source>
        <dbReference type="ARBA" id="ARBA00023163"/>
    </source>
</evidence>
<dbReference type="EMBL" id="CP054840">
    <property type="protein sequence ID" value="QKV54715.1"/>
    <property type="molecule type" value="Genomic_DNA"/>
</dbReference>
<feature type="region of interest" description="Disordered" evidence="4">
    <location>
        <begin position="257"/>
        <end position="281"/>
    </location>
</feature>
<dbReference type="SUPFAM" id="SSF55781">
    <property type="entry name" value="GAF domain-like"/>
    <property type="match status" value="2"/>
</dbReference>
<protein>
    <submittedName>
        <fullName evidence="7">Helix-turn-helix domain-containing protein</fullName>
    </submittedName>
</protein>
<accession>A0A6N1XA25</accession>
<evidence type="ECO:0000256" key="2">
    <source>
        <dbReference type="ARBA" id="ARBA00023125"/>
    </source>
</evidence>
<dbReference type="Gene3D" id="3.30.450.40">
    <property type="match status" value="2"/>
</dbReference>
<evidence type="ECO:0000313" key="8">
    <source>
        <dbReference type="Proteomes" id="UP000509579"/>
    </source>
</evidence>
<dbReference type="GO" id="GO:0003677">
    <property type="term" value="F:DNA binding"/>
    <property type="evidence" value="ECO:0007669"/>
    <property type="project" value="UniProtKB-KW"/>
</dbReference>
<reference evidence="7 8" key="1">
    <citation type="submission" date="2020-06" db="EMBL/GenBank/DDBJ databases">
        <title>Acidovorax antarctica sp. nov., isolated from Corinth ice sheet soil, Antarctic Fields Peninsula.</title>
        <authorList>
            <person name="Xu Q."/>
            <person name="Peng F."/>
        </authorList>
    </citation>
    <scope>NUCLEOTIDE SEQUENCE [LARGE SCALE GENOMIC DNA]</scope>
    <source>
        <strain evidence="7 8">16-35-5</strain>
    </source>
</reference>
<dbReference type="InterPro" id="IPR036388">
    <property type="entry name" value="WH-like_DNA-bd_sf"/>
</dbReference>
<dbReference type="InterPro" id="IPR050707">
    <property type="entry name" value="HTH_MetabolicPath_Reg"/>
</dbReference>